<accession>A0A176RXD4</accession>
<dbReference type="GO" id="GO:0005524">
    <property type="term" value="F:ATP binding"/>
    <property type="evidence" value="ECO:0007669"/>
    <property type="project" value="InterPro"/>
</dbReference>
<dbReference type="Gene3D" id="3.40.1190.10">
    <property type="entry name" value="Mur-like, catalytic domain"/>
    <property type="match status" value="1"/>
</dbReference>
<comment type="caution">
    <text evidence="1">The sequence shown here is derived from an EMBL/GenBank/DDBJ whole genome shotgun (WGS) entry which is preliminary data.</text>
</comment>
<evidence type="ECO:0000313" key="1">
    <source>
        <dbReference type="EMBL" id="OAD20431.1"/>
    </source>
</evidence>
<protein>
    <submittedName>
        <fullName evidence="1">Bifunctional folylpolyglutamate synthase/ dihydrofolate synthase</fullName>
    </submittedName>
</protein>
<organism evidence="1 2">
    <name type="scientific">Candidatus Thiomargarita nelsonii</name>
    <dbReference type="NCBI Taxonomy" id="1003181"/>
    <lineage>
        <taxon>Bacteria</taxon>
        <taxon>Pseudomonadati</taxon>
        <taxon>Pseudomonadota</taxon>
        <taxon>Gammaproteobacteria</taxon>
        <taxon>Thiotrichales</taxon>
        <taxon>Thiotrichaceae</taxon>
        <taxon>Thiomargarita</taxon>
    </lineage>
</organism>
<dbReference type="EMBL" id="LUTY01002382">
    <property type="protein sequence ID" value="OAD20431.1"/>
    <property type="molecule type" value="Genomic_DNA"/>
</dbReference>
<dbReference type="Proteomes" id="UP000076962">
    <property type="component" value="Unassembled WGS sequence"/>
</dbReference>
<feature type="non-terminal residue" evidence="1">
    <location>
        <position position="71"/>
    </location>
</feature>
<dbReference type="InterPro" id="IPR036565">
    <property type="entry name" value="Mur-like_cat_sf"/>
</dbReference>
<name>A0A176RXD4_9GAMM</name>
<dbReference type="AlphaFoldDB" id="A0A176RXD4"/>
<evidence type="ECO:0000313" key="2">
    <source>
        <dbReference type="Proteomes" id="UP000076962"/>
    </source>
</evidence>
<gene>
    <name evidence="1" type="ORF">THIOM_003864</name>
</gene>
<proteinExistence type="predicted"/>
<reference evidence="1 2" key="1">
    <citation type="submission" date="2016-05" db="EMBL/GenBank/DDBJ databases">
        <title>Single-cell genome of chain-forming Candidatus Thiomargarita nelsonii and comparison to other large sulfur-oxidizing bacteria.</title>
        <authorList>
            <person name="Winkel M."/>
            <person name="Salman V."/>
            <person name="Woyke T."/>
            <person name="Schulz-Vogt H."/>
            <person name="Richter M."/>
            <person name="Flood B."/>
            <person name="Bailey J."/>
            <person name="Amann R."/>
            <person name="Mussmann M."/>
        </authorList>
    </citation>
    <scope>NUCLEOTIDE SEQUENCE [LARGE SCALE GENOMIC DNA]</scope>
    <source>
        <strain evidence="1 2">THI036</strain>
    </source>
</reference>
<keyword evidence="2" id="KW-1185">Reference proteome</keyword>
<sequence length="71" mass="7929">MHFTTLNQWLDWQTSLHPREIELGLTRCRTVAQRLNLLPPRFPIISVAGTNGKGSSVILLDAILSAAGYRI</sequence>
<dbReference type="SUPFAM" id="SSF53623">
    <property type="entry name" value="MurD-like peptide ligases, catalytic domain"/>
    <property type="match status" value="1"/>
</dbReference>